<keyword evidence="3" id="KW-0143">Chaperone</keyword>
<dbReference type="InterPro" id="IPR030482">
    <property type="entry name" value="PDRG1"/>
</dbReference>
<evidence type="ECO:0000256" key="3">
    <source>
        <dbReference type="ARBA" id="ARBA00023186"/>
    </source>
</evidence>
<evidence type="ECO:0000313" key="6">
    <source>
        <dbReference type="Proteomes" id="UP000008068"/>
    </source>
</evidence>
<keyword evidence="6" id="KW-1185">Reference proteome</keyword>
<dbReference type="OrthoDB" id="5804828at2759"/>
<dbReference type="AlphaFoldDB" id="G0NP41"/>
<comment type="subcellular location">
    <subcellularLocation>
        <location evidence="1">Cytoplasm</location>
    </subcellularLocation>
</comment>
<evidence type="ECO:0000256" key="1">
    <source>
        <dbReference type="ARBA" id="ARBA00004496"/>
    </source>
</evidence>
<dbReference type="GO" id="GO:0005737">
    <property type="term" value="C:cytoplasm"/>
    <property type="evidence" value="ECO:0007669"/>
    <property type="project" value="UniProtKB-SubCell"/>
</dbReference>
<sequence length="143" mass="16600">MITSINTGMALNRTKTPHDPKKEVRDRTTEIIYLSTKLNQAKETCVNLDKERQKLREVGRRIKEKDIDPVWIFNGSCFLQTSQANSLKIIEKDMKTVEDVREQVDKVIKQDTDTFLTLHKQRNLGDRGFDLRPLLKNGKLTSE</sequence>
<dbReference type="PANTHER" id="PTHR21162:SF0">
    <property type="entry name" value="P53 AND DNA DAMAGE-REGULATED PROTEIN 1"/>
    <property type="match status" value="1"/>
</dbReference>
<feature type="region of interest" description="Disordered" evidence="4">
    <location>
        <begin position="1"/>
        <end position="25"/>
    </location>
</feature>
<dbReference type="FunCoup" id="G0NP41">
    <property type="interactions" value="2"/>
</dbReference>
<evidence type="ECO:0000256" key="2">
    <source>
        <dbReference type="ARBA" id="ARBA00022490"/>
    </source>
</evidence>
<organism evidence="6">
    <name type="scientific">Caenorhabditis brenneri</name>
    <name type="common">Nematode worm</name>
    <dbReference type="NCBI Taxonomy" id="135651"/>
    <lineage>
        <taxon>Eukaryota</taxon>
        <taxon>Metazoa</taxon>
        <taxon>Ecdysozoa</taxon>
        <taxon>Nematoda</taxon>
        <taxon>Chromadorea</taxon>
        <taxon>Rhabditida</taxon>
        <taxon>Rhabditina</taxon>
        <taxon>Rhabditomorpha</taxon>
        <taxon>Rhabditoidea</taxon>
        <taxon>Rhabditidae</taxon>
        <taxon>Peloderinae</taxon>
        <taxon>Caenorhabditis</taxon>
    </lineage>
</organism>
<dbReference type="InParanoid" id="G0NP41"/>
<dbReference type="PANTHER" id="PTHR21162">
    <property type="entry name" value="P53 AND DNA DAMAGE-REGULATED PROTEIN"/>
    <property type="match status" value="1"/>
</dbReference>
<evidence type="ECO:0000256" key="4">
    <source>
        <dbReference type="SAM" id="MobiDB-lite"/>
    </source>
</evidence>
<feature type="compositionally biased region" description="Basic and acidic residues" evidence="4">
    <location>
        <begin position="16"/>
        <end position="25"/>
    </location>
</feature>
<dbReference type="EMBL" id="GL379918">
    <property type="protein sequence ID" value="EGT35030.1"/>
    <property type="molecule type" value="Genomic_DNA"/>
</dbReference>
<dbReference type="HOGENOM" id="CLU_1817507_0_0_1"/>
<keyword evidence="2" id="KW-0963">Cytoplasm</keyword>
<gene>
    <name evidence="5" type="ORF">CAEBREN_32022</name>
</gene>
<dbReference type="Proteomes" id="UP000008068">
    <property type="component" value="Unassembled WGS sequence"/>
</dbReference>
<accession>G0NP41</accession>
<proteinExistence type="predicted"/>
<reference evidence="6" key="1">
    <citation type="submission" date="2011-07" db="EMBL/GenBank/DDBJ databases">
        <authorList>
            <consortium name="Caenorhabditis brenneri Sequencing and Analysis Consortium"/>
            <person name="Wilson R.K."/>
        </authorList>
    </citation>
    <scope>NUCLEOTIDE SEQUENCE [LARGE SCALE GENOMIC DNA]</scope>
    <source>
        <strain evidence="6">PB2801</strain>
    </source>
</reference>
<name>G0NP41_CAEBE</name>
<dbReference type="STRING" id="135651.G0NP41"/>
<evidence type="ECO:0000313" key="5">
    <source>
        <dbReference type="EMBL" id="EGT35030.1"/>
    </source>
</evidence>
<evidence type="ECO:0008006" key="7">
    <source>
        <dbReference type="Google" id="ProtNLM"/>
    </source>
</evidence>
<protein>
    <recommendedName>
        <fullName evidence="7">P53 and DNA damage-regulated protein 1</fullName>
    </recommendedName>
</protein>
<dbReference type="eggNOG" id="KOG0921">
    <property type="taxonomic scope" value="Eukaryota"/>
</dbReference>